<evidence type="ECO:0000313" key="2">
    <source>
        <dbReference type="Proteomes" id="UP000247932"/>
    </source>
</evidence>
<dbReference type="RefSeq" id="WP_110432958.1">
    <property type="nucleotide sequence ID" value="NZ_QGLR01000009.1"/>
</dbReference>
<dbReference type="AlphaFoldDB" id="A0A2V4E8C1"/>
<keyword evidence="2" id="KW-1185">Reference proteome</keyword>
<sequence>MIESIISSIKLITDPGISSEIDVFFRDKECVFDYEVSTKDSKYFVEVELNQPSRTIASELFMSLISFIQYSRFTYYQRNLLDNTIIYELVTAIDDREGFYCKVIFK</sequence>
<protein>
    <submittedName>
        <fullName evidence="1">Uncharacterized protein</fullName>
    </submittedName>
</protein>
<proteinExistence type="predicted"/>
<evidence type="ECO:0000313" key="1">
    <source>
        <dbReference type="EMBL" id="PXZ07176.1"/>
    </source>
</evidence>
<comment type="caution">
    <text evidence="1">The sequence shown here is derived from an EMBL/GenBank/DDBJ whole genome shotgun (WGS) entry which is preliminary data.</text>
</comment>
<dbReference type="Proteomes" id="UP000247932">
    <property type="component" value="Unassembled WGS sequence"/>
</dbReference>
<dbReference type="EMBL" id="QGLR01000009">
    <property type="protein sequence ID" value="PXZ07176.1"/>
    <property type="molecule type" value="Genomic_DNA"/>
</dbReference>
<reference evidence="1 2" key="1">
    <citation type="submission" date="2018-05" db="EMBL/GenBank/DDBJ databases">
        <title>Reference genomes for bee gut microbiota database.</title>
        <authorList>
            <person name="Ellegaard K.M."/>
        </authorList>
    </citation>
    <scope>NUCLEOTIDE SEQUENCE [LARGE SCALE GENOMIC DNA]</scope>
    <source>
        <strain evidence="1 2">ESL0182</strain>
    </source>
</reference>
<organism evidence="1 2">
    <name type="scientific">Gilliamella apicola</name>
    <dbReference type="NCBI Taxonomy" id="1196095"/>
    <lineage>
        <taxon>Bacteria</taxon>
        <taxon>Pseudomonadati</taxon>
        <taxon>Pseudomonadota</taxon>
        <taxon>Gammaproteobacteria</taxon>
        <taxon>Orbales</taxon>
        <taxon>Orbaceae</taxon>
        <taxon>Gilliamella</taxon>
    </lineage>
</organism>
<name>A0A2V4E8C1_9GAMM</name>
<accession>A0A2V4E8C1</accession>
<gene>
    <name evidence="1" type="ORF">DKK70_04785</name>
</gene>